<protein>
    <recommendedName>
        <fullName evidence="3">SMI1 / KNR4 family protein</fullName>
    </recommendedName>
</protein>
<dbReference type="AlphaFoldDB" id="A0A1X7AKE0"/>
<dbReference type="SUPFAM" id="SSF160631">
    <property type="entry name" value="SMI1/KNR4-like"/>
    <property type="match status" value="1"/>
</dbReference>
<organism evidence="1 2">
    <name type="scientific">Parendozoicomonas haliclonae</name>
    <dbReference type="NCBI Taxonomy" id="1960125"/>
    <lineage>
        <taxon>Bacteria</taxon>
        <taxon>Pseudomonadati</taxon>
        <taxon>Pseudomonadota</taxon>
        <taxon>Gammaproteobacteria</taxon>
        <taxon>Oceanospirillales</taxon>
        <taxon>Endozoicomonadaceae</taxon>
        <taxon>Parendozoicomonas</taxon>
    </lineage>
</organism>
<dbReference type="Proteomes" id="UP000196573">
    <property type="component" value="Unassembled WGS sequence"/>
</dbReference>
<dbReference type="InterPro" id="IPR037883">
    <property type="entry name" value="Knr4/Smi1-like_sf"/>
</dbReference>
<reference evidence="1 2" key="1">
    <citation type="submission" date="2017-03" db="EMBL/GenBank/DDBJ databases">
        <authorList>
            <person name="Afonso C.L."/>
            <person name="Miller P.J."/>
            <person name="Scott M.A."/>
            <person name="Spackman E."/>
            <person name="Goraichik I."/>
            <person name="Dimitrov K.M."/>
            <person name="Suarez D.L."/>
            <person name="Swayne D.E."/>
        </authorList>
    </citation>
    <scope>NUCLEOTIDE SEQUENCE [LARGE SCALE GENOMIC DNA]</scope>
    <source>
        <strain evidence="1">SB41UT1</strain>
    </source>
</reference>
<name>A0A1X7AKE0_9GAMM</name>
<accession>A0A1X7AKE0</accession>
<evidence type="ECO:0008006" key="3">
    <source>
        <dbReference type="Google" id="ProtNLM"/>
    </source>
</evidence>
<gene>
    <name evidence="1" type="ORF">EHSB41UT_02299</name>
</gene>
<sequence length="133" mass="14913">MGAYDDLISEVQAGGRLENFERVDIEIIQKLRAVYPGLPDDYTSFLLEIGCGEIKKASFIIYNAVVSLDEIYDESTADLIGNTIIFGDDMQGYCSGFDMDNMWSVVEIDPADMSSKKTFNTFSSFIRAKVYEV</sequence>
<dbReference type="RefSeq" id="WP_087109981.1">
    <property type="nucleotide sequence ID" value="NZ_CBCSCN010000003.1"/>
</dbReference>
<keyword evidence="2" id="KW-1185">Reference proteome</keyword>
<dbReference type="Gene3D" id="3.40.1580.10">
    <property type="entry name" value="SMI1/KNR4-like"/>
    <property type="match status" value="1"/>
</dbReference>
<dbReference type="OrthoDB" id="8902640at2"/>
<evidence type="ECO:0000313" key="2">
    <source>
        <dbReference type="Proteomes" id="UP000196573"/>
    </source>
</evidence>
<dbReference type="EMBL" id="FWPT01000005">
    <property type="protein sequence ID" value="SMA47060.1"/>
    <property type="molecule type" value="Genomic_DNA"/>
</dbReference>
<proteinExistence type="predicted"/>
<evidence type="ECO:0000313" key="1">
    <source>
        <dbReference type="EMBL" id="SMA47060.1"/>
    </source>
</evidence>